<dbReference type="OrthoDB" id="64868at2759"/>
<dbReference type="GO" id="GO:0005858">
    <property type="term" value="C:axonemal dynein complex"/>
    <property type="evidence" value="ECO:0007669"/>
    <property type="project" value="TreeGrafter"/>
</dbReference>
<dbReference type="GO" id="GO:0045505">
    <property type="term" value="F:dynein intermediate chain binding"/>
    <property type="evidence" value="ECO:0007669"/>
    <property type="project" value="InterPro"/>
</dbReference>
<evidence type="ECO:0000313" key="5">
    <source>
        <dbReference type="EMBL" id="GFQ72153.1"/>
    </source>
</evidence>
<dbReference type="EMBL" id="BMAO01021155">
    <property type="protein sequence ID" value="GFQ72153.1"/>
    <property type="molecule type" value="Genomic_DNA"/>
</dbReference>
<evidence type="ECO:0000256" key="2">
    <source>
        <dbReference type="SAM" id="Coils"/>
    </source>
</evidence>
<dbReference type="PANTHER" id="PTHR46532:SF4">
    <property type="entry name" value="AAA+ ATPASE DOMAIN-CONTAINING PROTEIN"/>
    <property type="match status" value="1"/>
</dbReference>
<dbReference type="Pfam" id="PF08385">
    <property type="entry name" value="DHC_N1"/>
    <property type="match status" value="2"/>
</dbReference>
<organism evidence="5 6">
    <name type="scientific">Trichonephila clavata</name>
    <name type="common">Joro spider</name>
    <name type="synonym">Nephila clavata</name>
    <dbReference type="NCBI Taxonomy" id="2740835"/>
    <lineage>
        <taxon>Eukaryota</taxon>
        <taxon>Metazoa</taxon>
        <taxon>Ecdysozoa</taxon>
        <taxon>Arthropoda</taxon>
        <taxon>Chelicerata</taxon>
        <taxon>Arachnida</taxon>
        <taxon>Araneae</taxon>
        <taxon>Araneomorphae</taxon>
        <taxon>Entelegynae</taxon>
        <taxon>Araneoidea</taxon>
        <taxon>Nephilidae</taxon>
        <taxon>Trichonephila</taxon>
    </lineage>
</organism>
<feature type="domain" description="Dynein heavy chain tail" evidence="4">
    <location>
        <begin position="411"/>
        <end position="724"/>
    </location>
</feature>
<evidence type="ECO:0000256" key="1">
    <source>
        <dbReference type="ARBA" id="ARBA00008887"/>
    </source>
</evidence>
<feature type="compositionally biased region" description="Polar residues" evidence="3">
    <location>
        <begin position="80"/>
        <end position="91"/>
    </location>
</feature>
<feature type="compositionally biased region" description="Acidic residues" evidence="3">
    <location>
        <begin position="126"/>
        <end position="135"/>
    </location>
</feature>
<dbReference type="AlphaFoldDB" id="A0A8X6KHL7"/>
<feature type="domain" description="Dynein heavy chain tail" evidence="4">
    <location>
        <begin position="303"/>
        <end position="400"/>
    </location>
</feature>
<dbReference type="InterPro" id="IPR026983">
    <property type="entry name" value="DHC"/>
</dbReference>
<comment type="similarity">
    <text evidence="1">Belongs to the dynein heavy chain family.</text>
</comment>
<evidence type="ECO:0000313" key="6">
    <source>
        <dbReference type="Proteomes" id="UP000887116"/>
    </source>
</evidence>
<accession>A0A8X6KHL7</accession>
<reference evidence="5" key="1">
    <citation type="submission" date="2020-07" db="EMBL/GenBank/DDBJ databases">
        <title>Multicomponent nature underlies the extraordinary mechanical properties of spider dragline silk.</title>
        <authorList>
            <person name="Kono N."/>
            <person name="Nakamura H."/>
            <person name="Mori M."/>
            <person name="Yoshida Y."/>
            <person name="Ohtoshi R."/>
            <person name="Malay A.D."/>
            <person name="Moran D.A.P."/>
            <person name="Tomita M."/>
            <person name="Numata K."/>
            <person name="Arakawa K."/>
        </authorList>
    </citation>
    <scope>NUCLEOTIDE SEQUENCE</scope>
</reference>
<protein>
    <submittedName>
        <fullName evidence="5">Dynein-1-alpha heavy chain, flagellar inner arm I1 complex</fullName>
    </submittedName>
</protein>
<comment type="caution">
    <text evidence="5">The sequence shown here is derived from an EMBL/GenBank/DDBJ whole genome shotgun (WGS) entry which is preliminary data.</text>
</comment>
<keyword evidence="2" id="KW-0175">Coiled coil</keyword>
<feature type="compositionally biased region" description="Basic and acidic residues" evidence="3">
    <location>
        <begin position="67"/>
        <end position="77"/>
    </location>
</feature>
<feature type="coiled-coil region" evidence="2">
    <location>
        <begin position="364"/>
        <end position="391"/>
    </location>
</feature>
<name>A0A8X6KHL7_TRICU</name>
<dbReference type="PANTHER" id="PTHR46532">
    <property type="entry name" value="MALE FERTILITY FACTOR KL5"/>
    <property type="match status" value="1"/>
</dbReference>
<dbReference type="InterPro" id="IPR013594">
    <property type="entry name" value="Dynein_heavy_tail"/>
</dbReference>
<evidence type="ECO:0000259" key="4">
    <source>
        <dbReference type="Pfam" id="PF08385"/>
    </source>
</evidence>
<keyword evidence="5" id="KW-0969">Cilium</keyword>
<dbReference type="Proteomes" id="UP000887116">
    <property type="component" value="Unassembled WGS sequence"/>
</dbReference>
<feature type="region of interest" description="Disordered" evidence="3">
    <location>
        <begin position="66"/>
        <end position="138"/>
    </location>
</feature>
<sequence length="734" mass="86018">MEDPRLQWMKDLIYRFLLIKANEEAFDDLISDENHHKTILNVFSGSKDSARCIFFYSDIVEEEIEKDDVSEKSEEIPKTAGSQSSRSNESASDIVSESSIEKEKEDEIPKPDENEDVLDEGASNTDFEENSENAEEIASTKYEEKTTTSLKLIVKKTKLFLVLNIPKFVPGRSYVYFHLRKPEPIPNVETFEEASRIMPQYFELGCFNQHPLICFDKTISLLYKPLFEDENRKVHMSIEDYPVDETQISMLSSDFNREMEDFTISTQQIISQIEKPFMFSLPKLPEDSNVVDLAQETEYVTEAQEITNEWSSVLSNLFQEISEKNPPENNLLGEIEFWKTQQLQLSICTDQMSHSTISKTIKILKLAEVDIRRFETNMKNIEDLLSKVTDNMTYLSLLEQNAKVRAPFREKLLKGISMLMQNRVKKEAQINTLFRKPLSEISKIASESIEILEYWKELYLDESEKIKKFGGSYWWRFDTRTFFDEIDHMVSVCQDISRVSQALQELHNIFRTNLKFFVEDREDLSIMQIRIFGMTSVIQFADVDAFNPIFKPEWDRIIRIFFRDVQSFEDQMKLFIGKMFQTSLTWENAYILCKSFDKFSISSSIREFILKSRIDMLKQFIKEISETENHFLTHERDPPKLEAIPKITSAILWVQHLLKKISKPMSKIGDFLTKATKDIEVQERFEKVEKILTTYKKDQYEAWKVSAHENLTKFLQANILKKFQSHPTKLTNAS</sequence>
<dbReference type="GO" id="GO:0007018">
    <property type="term" value="P:microtubule-based movement"/>
    <property type="evidence" value="ECO:0007669"/>
    <property type="project" value="InterPro"/>
</dbReference>
<feature type="compositionally biased region" description="Basic and acidic residues" evidence="3">
    <location>
        <begin position="99"/>
        <end position="112"/>
    </location>
</feature>
<proteinExistence type="inferred from homology"/>
<gene>
    <name evidence="5" type="primary">DHC1</name>
    <name evidence="5" type="ORF">TNCT_691631</name>
</gene>
<keyword evidence="6" id="KW-1185">Reference proteome</keyword>
<keyword evidence="5" id="KW-0282">Flagellum</keyword>
<dbReference type="GO" id="GO:0051959">
    <property type="term" value="F:dynein light intermediate chain binding"/>
    <property type="evidence" value="ECO:0007669"/>
    <property type="project" value="InterPro"/>
</dbReference>
<evidence type="ECO:0000256" key="3">
    <source>
        <dbReference type="SAM" id="MobiDB-lite"/>
    </source>
</evidence>
<keyword evidence="5" id="KW-0966">Cell projection</keyword>